<keyword evidence="5" id="KW-1185">Reference proteome</keyword>
<dbReference type="InterPro" id="IPR001841">
    <property type="entry name" value="Znf_RING"/>
</dbReference>
<dbReference type="InterPro" id="IPR013083">
    <property type="entry name" value="Znf_RING/FYVE/PHD"/>
</dbReference>
<dbReference type="InterPro" id="IPR000626">
    <property type="entry name" value="Ubiquitin-like_dom"/>
</dbReference>
<dbReference type="PROSITE" id="PS50053">
    <property type="entry name" value="UBIQUITIN_2"/>
    <property type="match status" value="1"/>
</dbReference>
<protein>
    <recommendedName>
        <fullName evidence="6">Ubiquitin-domain-containing protein</fullName>
    </recommendedName>
</protein>
<evidence type="ECO:0000259" key="2">
    <source>
        <dbReference type="PROSITE" id="PS50053"/>
    </source>
</evidence>
<reference evidence="4 5" key="1">
    <citation type="submission" date="2016-07" db="EMBL/GenBank/DDBJ databases">
        <title>Pervasive Adenine N6-methylation of Active Genes in Fungi.</title>
        <authorList>
            <consortium name="DOE Joint Genome Institute"/>
            <person name="Mondo S.J."/>
            <person name="Dannebaum R.O."/>
            <person name="Kuo R.C."/>
            <person name="Labutti K."/>
            <person name="Haridas S."/>
            <person name="Kuo A."/>
            <person name="Salamov A."/>
            <person name="Ahrendt S.R."/>
            <person name="Lipzen A."/>
            <person name="Sullivan W."/>
            <person name="Andreopoulos W.B."/>
            <person name="Clum A."/>
            <person name="Lindquist E."/>
            <person name="Daum C."/>
            <person name="Ramamoorthy G.K."/>
            <person name="Gryganskyi A."/>
            <person name="Culley D."/>
            <person name="Magnuson J.K."/>
            <person name="James T.Y."/>
            <person name="O'Malley M.A."/>
            <person name="Stajich J.E."/>
            <person name="Spatafora J.W."/>
            <person name="Visel A."/>
            <person name="Grigoriev I.V."/>
        </authorList>
    </citation>
    <scope>NUCLEOTIDE SEQUENCE [LARGE SCALE GENOMIC DNA]</scope>
    <source>
        <strain evidence="4 5">JEL800</strain>
    </source>
</reference>
<dbReference type="Proteomes" id="UP000193642">
    <property type="component" value="Unassembled WGS sequence"/>
</dbReference>
<comment type="caution">
    <text evidence="4">The sequence shown here is derived from an EMBL/GenBank/DDBJ whole genome shotgun (WGS) entry which is preliminary data.</text>
</comment>
<dbReference type="InterPro" id="IPR029071">
    <property type="entry name" value="Ubiquitin-like_domsf"/>
</dbReference>
<evidence type="ECO:0000313" key="4">
    <source>
        <dbReference type="EMBL" id="ORY38401.1"/>
    </source>
</evidence>
<dbReference type="GO" id="GO:0008270">
    <property type="term" value="F:zinc ion binding"/>
    <property type="evidence" value="ECO:0007669"/>
    <property type="project" value="UniProtKB-KW"/>
</dbReference>
<dbReference type="Gene3D" id="3.10.20.90">
    <property type="entry name" value="Phosphatidylinositol 3-kinase Catalytic Subunit, Chain A, domain 1"/>
    <property type="match status" value="1"/>
</dbReference>
<dbReference type="InterPro" id="IPR019956">
    <property type="entry name" value="Ubiquitin_dom"/>
</dbReference>
<feature type="domain" description="Ubiquitin-like" evidence="2">
    <location>
        <begin position="108"/>
        <end position="183"/>
    </location>
</feature>
<dbReference type="SMART" id="SM00213">
    <property type="entry name" value="UBQ"/>
    <property type="match status" value="1"/>
</dbReference>
<gene>
    <name evidence="4" type="ORF">BCR33DRAFT_682469</name>
</gene>
<dbReference type="InterPro" id="IPR050158">
    <property type="entry name" value="Ubiquitin_ubiquitin-like"/>
</dbReference>
<dbReference type="PROSITE" id="PS50089">
    <property type="entry name" value="ZF_RING_2"/>
    <property type="match status" value="1"/>
</dbReference>
<evidence type="ECO:0008006" key="6">
    <source>
        <dbReference type="Google" id="ProtNLM"/>
    </source>
</evidence>
<dbReference type="CDD" id="cd16448">
    <property type="entry name" value="RING-H2"/>
    <property type="match status" value="1"/>
</dbReference>
<evidence type="ECO:0000259" key="3">
    <source>
        <dbReference type="PROSITE" id="PS50089"/>
    </source>
</evidence>
<feature type="domain" description="RING-type" evidence="3">
    <location>
        <begin position="338"/>
        <end position="383"/>
    </location>
</feature>
<dbReference type="OrthoDB" id="2160670at2759"/>
<dbReference type="STRING" id="329046.A0A1Y2BUH0"/>
<dbReference type="AlphaFoldDB" id="A0A1Y2BUH0"/>
<sequence length="395" mass="43801">MLTVSHNPTSLPQHDIVVMDLSSKDILLMKTVDLTSRDTVESIQYSACGLLASIPGTWSLRKLSFLSVPDLDLKRNMNLSSLSTLAQTKGNSRWLAQVNKTTLPSNAIKLYIKNLTDRQIEVYCSADDTIENVCWRIQEHDGIPVEQMRLIFSGIQLEMGRMLSDYNITSETTIHLVLRLRGGGVAMGTGFVDVSSGGPESVEFSDKAPEWRLAGYGLNVEGVCENETCEAYQCQVISPQGFGVFDIQVDENKSRCPQCYGSVTPAECGFYDCEYRFAGMKFDAVTNQITKFSSDWAVARKKDNYVYFSASNNGVATWGTLVIQTRVVQSGGANIPECGICLYPLSSEERKQMVKCTECQTEFHRGCGCNWEEAVDEKCPVCESVQLFEGFSVVV</sequence>
<keyword evidence="1" id="KW-0479">Metal-binding</keyword>
<keyword evidence="1" id="KW-0863">Zinc-finger</keyword>
<dbReference type="SUPFAM" id="SSF57850">
    <property type="entry name" value="RING/U-box"/>
    <property type="match status" value="1"/>
</dbReference>
<evidence type="ECO:0000313" key="5">
    <source>
        <dbReference type="Proteomes" id="UP000193642"/>
    </source>
</evidence>
<name>A0A1Y2BUH0_9FUNG</name>
<dbReference type="PRINTS" id="PR00348">
    <property type="entry name" value="UBIQUITIN"/>
</dbReference>
<dbReference type="Gene3D" id="3.30.40.10">
    <property type="entry name" value="Zinc/RING finger domain, C3HC4 (zinc finger)"/>
    <property type="match status" value="1"/>
</dbReference>
<organism evidence="4 5">
    <name type="scientific">Rhizoclosmatium globosum</name>
    <dbReference type="NCBI Taxonomy" id="329046"/>
    <lineage>
        <taxon>Eukaryota</taxon>
        <taxon>Fungi</taxon>
        <taxon>Fungi incertae sedis</taxon>
        <taxon>Chytridiomycota</taxon>
        <taxon>Chytridiomycota incertae sedis</taxon>
        <taxon>Chytridiomycetes</taxon>
        <taxon>Chytridiales</taxon>
        <taxon>Chytriomycetaceae</taxon>
        <taxon>Rhizoclosmatium</taxon>
    </lineage>
</organism>
<evidence type="ECO:0000256" key="1">
    <source>
        <dbReference type="PROSITE-ProRule" id="PRU00175"/>
    </source>
</evidence>
<keyword evidence="1" id="KW-0862">Zinc</keyword>
<dbReference type="PANTHER" id="PTHR10666">
    <property type="entry name" value="UBIQUITIN"/>
    <property type="match status" value="1"/>
</dbReference>
<dbReference type="EMBL" id="MCGO01000044">
    <property type="protein sequence ID" value="ORY38401.1"/>
    <property type="molecule type" value="Genomic_DNA"/>
</dbReference>
<proteinExistence type="predicted"/>
<accession>A0A1Y2BUH0</accession>
<dbReference type="SUPFAM" id="SSF54236">
    <property type="entry name" value="Ubiquitin-like"/>
    <property type="match status" value="1"/>
</dbReference>
<dbReference type="Pfam" id="PF00240">
    <property type="entry name" value="ubiquitin"/>
    <property type="match status" value="1"/>
</dbReference>